<dbReference type="GO" id="GO:0003677">
    <property type="term" value="F:DNA binding"/>
    <property type="evidence" value="ECO:0007669"/>
    <property type="project" value="UniProtKB-KW"/>
</dbReference>
<dbReference type="AlphaFoldDB" id="A0A939S720"/>
<keyword evidence="1" id="KW-0238">DNA-binding</keyword>
<dbReference type="RefSeq" id="WP_208095147.1">
    <property type="nucleotide sequence ID" value="NZ_JAGDYM010000002.1"/>
</dbReference>
<dbReference type="Gene3D" id="1.10.260.40">
    <property type="entry name" value="lambda repressor-like DNA-binding domains"/>
    <property type="match status" value="1"/>
</dbReference>
<dbReference type="SUPFAM" id="SSF51182">
    <property type="entry name" value="RmlC-like cupins"/>
    <property type="match status" value="1"/>
</dbReference>
<evidence type="ECO:0000313" key="4">
    <source>
        <dbReference type="Proteomes" id="UP000664382"/>
    </source>
</evidence>
<dbReference type="PANTHER" id="PTHR46797">
    <property type="entry name" value="HTH-TYPE TRANSCRIPTIONAL REGULATOR"/>
    <property type="match status" value="1"/>
</dbReference>
<dbReference type="InterPro" id="IPR010982">
    <property type="entry name" value="Lambda_DNA-bd_dom_sf"/>
</dbReference>
<name>A0A939S720_9MICO</name>
<dbReference type="PANTHER" id="PTHR46797:SF1">
    <property type="entry name" value="METHYLPHOSPHONATE SYNTHASE"/>
    <property type="match status" value="1"/>
</dbReference>
<gene>
    <name evidence="3" type="ORF">J4H92_00920</name>
</gene>
<comment type="caution">
    <text evidence="3">The sequence shown here is derived from an EMBL/GenBank/DDBJ whole genome shotgun (WGS) entry which is preliminary data.</text>
</comment>
<dbReference type="InterPro" id="IPR011051">
    <property type="entry name" value="RmlC_Cupin_sf"/>
</dbReference>
<proteinExistence type="predicted"/>
<accession>A0A939S720</accession>
<dbReference type="InterPro" id="IPR001387">
    <property type="entry name" value="Cro/C1-type_HTH"/>
</dbReference>
<dbReference type="Gene3D" id="2.60.120.10">
    <property type="entry name" value="Jelly Rolls"/>
    <property type="match status" value="1"/>
</dbReference>
<feature type="domain" description="HTH cro/C1-type" evidence="2">
    <location>
        <begin position="27"/>
        <end position="81"/>
    </location>
</feature>
<dbReference type="CDD" id="cd00093">
    <property type="entry name" value="HTH_XRE"/>
    <property type="match status" value="1"/>
</dbReference>
<organism evidence="3 4">
    <name type="scientific">Leucobacter weissii</name>
    <dbReference type="NCBI Taxonomy" id="1983706"/>
    <lineage>
        <taxon>Bacteria</taxon>
        <taxon>Bacillati</taxon>
        <taxon>Actinomycetota</taxon>
        <taxon>Actinomycetes</taxon>
        <taxon>Micrococcales</taxon>
        <taxon>Microbacteriaceae</taxon>
        <taxon>Leucobacter</taxon>
    </lineage>
</organism>
<dbReference type="GO" id="GO:0005829">
    <property type="term" value="C:cytosol"/>
    <property type="evidence" value="ECO:0007669"/>
    <property type="project" value="TreeGrafter"/>
</dbReference>
<evidence type="ECO:0000256" key="1">
    <source>
        <dbReference type="ARBA" id="ARBA00023125"/>
    </source>
</evidence>
<dbReference type="Proteomes" id="UP000664382">
    <property type="component" value="Unassembled WGS sequence"/>
</dbReference>
<evidence type="ECO:0000313" key="3">
    <source>
        <dbReference type="EMBL" id="MBO1900506.1"/>
    </source>
</evidence>
<dbReference type="InterPro" id="IPR014710">
    <property type="entry name" value="RmlC-like_jellyroll"/>
</dbReference>
<dbReference type="SUPFAM" id="SSF47413">
    <property type="entry name" value="lambda repressor-like DNA-binding domains"/>
    <property type="match status" value="1"/>
</dbReference>
<keyword evidence="4" id="KW-1185">Reference proteome</keyword>
<dbReference type="InterPro" id="IPR050807">
    <property type="entry name" value="TransReg_Diox_bact_type"/>
</dbReference>
<dbReference type="SMART" id="SM00530">
    <property type="entry name" value="HTH_XRE"/>
    <property type="match status" value="1"/>
</dbReference>
<reference evidence="3" key="1">
    <citation type="submission" date="2021-03" db="EMBL/GenBank/DDBJ databases">
        <title>Leucobacter chromiisoli sp. nov., isolated from chromium-containing soil of chemical plant.</title>
        <authorList>
            <person name="Xu Z."/>
        </authorList>
    </citation>
    <scope>NUCLEOTIDE SEQUENCE</scope>
    <source>
        <strain evidence="3">S27</strain>
    </source>
</reference>
<evidence type="ECO:0000259" key="2">
    <source>
        <dbReference type="PROSITE" id="PS50943"/>
    </source>
</evidence>
<dbReference type="GO" id="GO:0003700">
    <property type="term" value="F:DNA-binding transcription factor activity"/>
    <property type="evidence" value="ECO:0007669"/>
    <property type="project" value="TreeGrafter"/>
</dbReference>
<dbReference type="PROSITE" id="PS50943">
    <property type="entry name" value="HTH_CROC1"/>
    <property type="match status" value="1"/>
</dbReference>
<dbReference type="Pfam" id="PF01381">
    <property type="entry name" value="HTH_3"/>
    <property type="match status" value="1"/>
</dbReference>
<protein>
    <submittedName>
        <fullName evidence="3">Helix-turn-helix domain-containing protein</fullName>
    </submittedName>
</protein>
<dbReference type="EMBL" id="JAGDYM010000002">
    <property type="protein sequence ID" value="MBO1900506.1"/>
    <property type="molecule type" value="Genomic_DNA"/>
</dbReference>
<sequence>MTRAHEPSTGESVDASHEVRKTIAVNMRKTRLSRGLSIRELAERTGISAALLSQIERGNANTTIDALTKLAVALDLSFADLTWRYLAEPQVVRAHEGDVVEHPSGAVRTVFGSTDRRRFEISIGVVEAGRLSERSTHGIGSVEYTVVISGGVTVETPEWSILLDRGDAVRFSGELEHAYRAGAERAEILTLVSSTDDWNGSAEPEEPNA</sequence>